<evidence type="ECO:0000313" key="2">
    <source>
        <dbReference type="Proteomes" id="UP000828941"/>
    </source>
</evidence>
<gene>
    <name evidence="1" type="ORF">L6164_026895</name>
</gene>
<protein>
    <submittedName>
        <fullName evidence="1">Uncharacterized protein</fullName>
    </submittedName>
</protein>
<accession>A0ACB9LS83</accession>
<dbReference type="Proteomes" id="UP000828941">
    <property type="component" value="Chromosome 11"/>
</dbReference>
<reference evidence="1 2" key="1">
    <citation type="journal article" date="2022" name="DNA Res.">
        <title>Chromosomal-level genome assembly of the orchid tree Bauhinia variegata (Leguminosae; Cercidoideae) supports the allotetraploid origin hypothesis of Bauhinia.</title>
        <authorList>
            <person name="Zhong Y."/>
            <person name="Chen Y."/>
            <person name="Zheng D."/>
            <person name="Pang J."/>
            <person name="Liu Y."/>
            <person name="Luo S."/>
            <person name="Meng S."/>
            <person name="Qian L."/>
            <person name="Wei D."/>
            <person name="Dai S."/>
            <person name="Zhou R."/>
        </authorList>
    </citation>
    <scope>NUCLEOTIDE SEQUENCE [LARGE SCALE GENOMIC DNA]</scope>
    <source>
        <strain evidence="1">BV-YZ2020</strain>
    </source>
</reference>
<dbReference type="EMBL" id="CM039436">
    <property type="protein sequence ID" value="KAI4313953.1"/>
    <property type="molecule type" value="Genomic_DNA"/>
</dbReference>
<proteinExistence type="predicted"/>
<sequence>MNSDSSVPFESEKDDDIFYAEIRKQILLLTSEEDNEVFLESKQFNPIRVGNSGPKRSNYGFPNASIPASRFCYWESENSGSPPVWLVNLWKNGKGTRVFIPLTVKCIRNYRTGTGSSLLIQLRACLDTIAVSKNSIFTDVEFLTLQEKRIAAEKYTRSVENE</sequence>
<keyword evidence="2" id="KW-1185">Reference proteome</keyword>
<evidence type="ECO:0000313" key="1">
    <source>
        <dbReference type="EMBL" id="KAI4313953.1"/>
    </source>
</evidence>
<comment type="caution">
    <text evidence="1">The sequence shown here is derived from an EMBL/GenBank/DDBJ whole genome shotgun (WGS) entry which is preliminary data.</text>
</comment>
<organism evidence="1 2">
    <name type="scientific">Bauhinia variegata</name>
    <name type="common">Purple orchid tree</name>
    <name type="synonym">Phanera variegata</name>
    <dbReference type="NCBI Taxonomy" id="167791"/>
    <lineage>
        <taxon>Eukaryota</taxon>
        <taxon>Viridiplantae</taxon>
        <taxon>Streptophyta</taxon>
        <taxon>Embryophyta</taxon>
        <taxon>Tracheophyta</taxon>
        <taxon>Spermatophyta</taxon>
        <taxon>Magnoliopsida</taxon>
        <taxon>eudicotyledons</taxon>
        <taxon>Gunneridae</taxon>
        <taxon>Pentapetalae</taxon>
        <taxon>rosids</taxon>
        <taxon>fabids</taxon>
        <taxon>Fabales</taxon>
        <taxon>Fabaceae</taxon>
        <taxon>Cercidoideae</taxon>
        <taxon>Cercideae</taxon>
        <taxon>Bauhiniinae</taxon>
        <taxon>Bauhinia</taxon>
    </lineage>
</organism>
<name>A0ACB9LS83_BAUVA</name>